<dbReference type="SUPFAM" id="SSF88659">
    <property type="entry name" value="Sigma3 and sigma4 domains of RNA polymerase sigma factors"/>
    <property type="match status" value="1"/>
</dbReference>
<evidence type="ECO:0000259" key="7">
    <source>
        <dbReference type="Pfam" id="PF04542"/>
    </source>
</evidence>
<feature type="domain" description="RNA polymerase sigma-70 region 2" evidence="7">
    <location>
        <begin position="36"/>
        <end position="101"/>
    </location>
</feature>
<dbReference type="NCBIfam" id="TIGR02937">
    <property type="entry name" value="sigma70-ECF"/>
    <property type="match status" value="1"/>
</dbReference>
<keyword evidence="2" id="KW-0805">Transcription regulation</keyword>
<keyword evidence="10" id="KW-1185">Reference proteome</keyword>
<evidence type="ECO:0000256" key="5">
    <source>
        <dbReference type="ARBA" id="ARBA00023163"/>
    </source>
</evidence>
<dbReference type="GO" id="GO:0016987">
    <property type="term" value="F:sigma factor activity"/>
    <property type="evidence" value="ECO:0007669"/>
    <property type="project" value="UniProtKB-KW"/>
</dbReference>
<dbReference type="GO" id="GO:0003677">
    <property type="term" value="F:DNA binding"/>
    <property type="evidence" value="ECO:0007669"/>
    <property type="project" value="UniProtKB-KW"/>
</dbReference>
<evidence type="ECO:0000256" key="3">
    <source>
        <dbReference type="ARBA" id="ARBA00023082"/>
    </source>
</evidence>
<name>A0A2M8M097_9ACTN</name>
<dbReference type="Gene3D" id="1.10.10.10">
    <property type="entry name" value="Winged helix-like DNA-binding domain superfamily/Winged helix DNA-binding domain"/>
    <property type="match status" value="1"/>
</dbReference>
<sequence length="187" mass="20541">MQPFAAVLSEGSPSGGTSMPNHAHARARGERDMEALIHDLLPLLRRQASRILGQDAEDAVQTACLKLLRTSESWLSHPNPVAYAVRTVTTAAYDMSRRQRRDTPVDEVPDHAHPGDALAQREARWEVRRLLSAVPRKQAAAIFLVDVQDYTIDRAAAVLGVHRGTVSRARTHGLRTMREMVGPVGTG</sequence>
<keyword evidence="5" id="KW-0804">Transcription</keyword>
<dbReference type="InterPro" id="IPR013324">
    <property type="entry name" value="RNA_pol_sigma_r3/r4-like"/>
</dbReference>
<dbReference type="InterPro" id="IPR007627">
    <property type="entry name" value="RNA_pol_sigma70_r2"/>
</dbReference>
<dbReference type="GO" id="GO:0006352">
    <property type="term" value="P:DNA-templated transcription initiation"/>
    <property type="evidence" value="ECO:0007669"/>
    <property type="project" value="InterPro"/>
</dbReference>
<evidence type="ECO:0000256" key="1">
    <source>
        <dbReference type="ARBA" id="ARBA00010641"/>
    </source>
</evidence>
<evidence type="ECO:0000256" key="4">
    <source>
        <dbReference type="ARBA" id="ARBA00023125"/>
    </source>
</evidence>
<comment type="similarity">
    <text evidence="1">Belongs to the sigma-70 factor family. ECF subfamily.</text>
</comment>
<dbReference type="InterPro" id="IPR013249">
    <property type="entry name" value="RNA_pol_sigma70_r4_t2"/>
</dbReference>
<feature type="region of interest" description="Disordered" evidence="6">
    <location>
        <begin position="1"/>
        <end position="29"/>
    </location>
</feature>
<dbReference type="Pfam" id="PF04542">
    <property type="entry name" value="Sigma70_r2"/>
    <property type="match status" value="1"/>
</dbReference>
<feature type="compositionally biased region" description="Polar residues" evidence="6">
    <location>
        <begin position="11"/>
        <end position="20"/>
    </location>
</feature>
<comment type="caution">
    <text evidence="9">The sequence shown here is derived from an EMBL/GenBank/DDBJ whole genome shotgun (WGS) entry which is preliminary data.</text>
</comment>
<dbReference type="Gene3D" id="1.10.1740.10">
    <property type="match status" value="1"/>
</dbReference>
<dbReference type="InterPro" id="IPR039425">
    <property type="entry name" value="RNA_pol_sigma-70-like"/>
</dbReference>
<evidence type="ECO:0000256" key="6">
    <source>
        <dbReference type="SAM" id="MobiDB-lite"/>
    </source>
</evidence>
<organism evidence="9 10">
    <name type="scientific">Streptomyces carminius</name>
    <dbReference type="NCBI Taxonomy" id="2665496"/>
    <lineage>
        <taxon>Bacteria</taxon>
        <taxon>Bacillati</taxon>
        <taxon>Actinomycetota</taxon>
        <taxon>Actinomycetes</taxon>
        <taxon>Kitasatosporales</taxon>
        <taxon>Streptomycetaceae</taxon>
        <taxon>Streptomyces</taxon>
    </lineage>
</organism>
<keyword evidence="4" id="KW-0238">DNA-binding</keyword>
<reference evidence="9 10" key="1">
    <citation type="submission" date="2017-11" db="EMBL/GenBank/DDBJ databases">
        <title>Streptomyces carmine sp. nov., a novel actinomycete isolated from Sophora alopecuroides in Xinjiang, China.</title>
        <authorList>
            <person name="Wang Y."/>
            <person name="Luo X."/>
            <person name="Wan C."/>
            <person name="Zhang L."/>
        </authorList>
    </citation>
    <scope>NUCLEOTIDE SEQUENCE [LARGE SCALE GENOMIC DNA]</scope>
    <source>
        <strain evidence="9 10">TRM SA0054</strain>
    </source>
</reference>
<dbReference type="InterPro" id="IPR013325">
    <property type="entry name" value="RNA_pol_sigma_r2"/>
</dbReference>
<dbReference type="AlphaFoldDB" id="A0A2M8M097"/>
<dbReference type="InterPro" id="IPR036388">
    <property type="entry name" value="WH-like_DNA-bd_sf"/>
</dbReference>
<feature type="domain" description="RNA polymerase sigma factor 70 region 4 type 2" evidence="8">
    <location>
        <begin position="126"/>
        <end position="177"/>
    </location>
</feature>
<gene>
    <name evidence="9" type="ORF">CUT44_10840</name>
</gene>
<proteinExistence type="inferred from homology"/>
<evidence type="ECO:0000313" key="9">
    <source>
        <dbReference type="EMBL" id="PJE97632.1"/>
    </source>
</evidence>
<dbReference type="Pfam" id="PF08281">
    <property type="entry name" value="Sigma70_r4_2"/>
    <property type="match status" value="1"/>
</dbReference>
<dbReference type="PANTHER" id="PTHR43133:SF8">
    <property type="entry name" value="RNA POLYMERASE SIGMA FACTOR HI_1459-RELATED"/>
    <property type="match status" value="1"/>
</dbReference>
<evidence type="ECO:0000259" key="8">
    <source>
        <dbReference type="Pfam" id="PF08281"/>
    </source>
</evidence>
<protein>
    <submittedName>
        <fullName evidence="9">RNA polymerase sigma factor</fullName>
    </submittedName>
</protein>
<dbReference type="PANTHER" id="PTHR43133">
    <property type="entry name" value="RNA POLYMERASE ECF-TYPE SIGMA FACTO"/>
    <property type="match status" value="1"/>
</dbReference>
<dbReference type="InterPro" id="IPR014284">
    <property type="entry name" value="RNA_pol_sigma-70_dom"/>
</dbReference>
<accession>A0A2M8M097</accession>
<keyword evidence="3" id="KW-0731">Sigma factor</keyword>
<evidence type="ECO:0000256" key="2">
    <source>
        <dbReference type="ARBA" id="ARBA00023015"/>
    </source>
</evidence>
<dbReference type="EMBL" id="PGGW01000039">
    <property type="protein sequence ID" value="PJE97632.1"/>
    <property type="molecule type" value="Genomic_DNA"/>
</dbReference>
<evidence type="ECO:0000313" key="10">
    <source>
        <dbReference type="Proteomes" id="UP000230407"/>
    </source>
</evidence>
<dbReference type="Proteomes" id="UP000230407">
    <property type="component" value="Unassembled WGS sequence"/>
</dbReference>
<dbReference type="SUPFAM" id="SSF88946">
    <property type="entry name" value="Sigma2 domain of RNA polymerase sigma factors"/>
    <property type="match status" value="1"/>
</dbReference>